<feature type="domain" description="DNA methylase N-4/N-6" evidence="10">
    <location>
        <begin position="68"/>
        <end position="122"/>
    </location>
</feature>
<dbReference type="Pfam" id="PF01555">
    <property type="entry name" value="N6_N4_Mtase"/>
    <property type="match status" value="1"/>
</dbReference>
<dbReference type="GO" id="GO:0003677">
    <property type="term" value="F:DNA binding"/>
    <property type="evidence" value="ECO:0007669"/>
    <property type="project" value="UniProtKB-KW"/>
</dbReference>
<evidence type="ECO:0000256" key="1">
    <source>
        <dbReference type="ARBA" id="ARBA00010203"/>
    </source>
</evidence>
<proteinExistence type="inferred from homology"/>
<dbReference type="Proteomes" id="UP000000758">
    <property type="component" value="Chromosome"/>
</dbReference>
<evidence type="ECO:0000313" key="12">
    <source>
        <dbReference type="Proteomes" id="UP000000758"/>
    </source>
</evidence>
<evidence type="ECO:0000259" key="10">
    <source>
        <dbReference type="Pfam" id="PF01555"/>
    </source>
</evidence>
<dbReference type="GO" id="GO:0032259">
    <property type="term" value="P:methylation"/>
    <property type="evidence" value="ECO:0007669"/>
    <property type="project" value="UniProtKB-KW"/>
</dbReference>
<feature type="region of interest" description="Disordered" evidence="9">
    <location>
        <begin position="22"/>
        <end position="44"/>
    </location>
</feature>
<evidence type="ECO:0000256" key="5">
    <source>
        <dbReference type="ARBA" id="ARBA00022691"/>
    </source>
</evidence>
<keyword evidence="6" id="KW-0680">Restriction system</keyword>
<dbReference type="GO" id="GO:0015667">
    <property type="term" value="F:site-specific DNA-methyltransferase (cytosine-N4-specific) activity"/>
    <property type="evidence" value="ECO:0007669"/>
    <property type="project" value="UniProtKB-EC"/>
</dbReference>
<dbReference type="STRING" id="414004.CENSYa_0690"/>
<evidence type="ECO:0000256" key="3">
    <source>
        <dbReference type="ARBA" id="ARBA00022603"/>
    </source>
</evidence>
<dbReference type="EMBL" id="DP000238">
    <property type="protein sequence ID" value="ABK77323.1"/>
    <property type="molecule type" value="Genomic_DNA"/>
</dbReference>
<name>A0RVF6_CENSY</name>
<organism evidence="11 12">
    <name type="scientific">Cenarchaeum symbiosum (strain A)</name>
    <dbReference type="NCBI Taxonomy" id="414004"/>
    <lineage>
        <taxon>Archaea</taxon>
        <taxon>Nitrososphaerota</taxon>
        <taxon>Candidatus Cenarchaeales</taxon>
        <taxon>Candidatus Cenarchaeaceae</taxon>
        <taxon>Candidatus Cenarchaeum</taxon>
    </lineage>
</organism>
<sequence length="464" mass="51047">MPRTAVILLILERGTPCTLKSARSAPQGFAGRKKTGDAARSAMEQPKGAIENYGSFRDSLREPIHRWFAYPAGYSFKMVGAKIREYGLDTESLIVDPFLGSGTTSLAAMNLGIDSIGIEAHRFVSGIARTKCFRYEKHHAELSSEYKSLTERIASADIPDTGALPTLLHRCFEKGNLARLVRIRDKVSTLRGFKKGFFQLALVSALRHASTAGTGWPYIAPSKYAEKKGDDADAAFANRCKLMLDDISLLNRPASQTKIHAGDSRKLLDYVPRGSADLVITSPPYLNNYDYADRTRLETYFLGLYGSWRDISINVRDKLMMAATTQVTKDSMQGRTGMPTVRELSPRIHGELSSSIEKMGAKKAVKPGKKSYDMMTAGYFEDISKVLAGAAEATAKGGHFVLVLGDSAPYGVYVPTDRIIGELGVSAGFESYGIQVIRSRGDKWRDNPQRHGVKLHESILSMVR</sequence>
<dbReference type="InterPro" id="IPR029063">
    <property type="entry name" value="SAM-dependent_MTases_sf"/>
</dbReference>
<dbReference type="EC" id="2.1.1.113" evidence="2"/>
<evidence type="ECO:0000256" key="9">
    <source>
        <dbReference type="SAM" id="MobiDB-lite"/>
    </source>
</evidence>
<dbReference type="AlphaFoldDB" id="A0RVF6"/>
<evidence type="ECO:0000256" key="8">
    <source>
        <dbReference type="ARBA" id="ARBA00049120"/>
    </source>
</evidence>
<keyword evidence="5" id="KW-0949">S-adenosyl-L-methionine</keyword>
<dbReference type="GO" id="GO:0008170">
    <property type="term" value="F:N-methyltransferase activity"/>
    <property type="evidence" value="ECO:0007669"/>
    <property type="project" value="InterPro"/>
</dbReference>
<dbReference type="HOGENOM" id="CLU_027633_0_0_2"/>
<dbReference type="GO" id="GO:0009307">
    <property type="term" value="P:DNA restriction-modification system"/>
    <property type="evidence" value="ECO:0007669"/>
    <property type="project" value="UniProtKB-KW"/>
</dbReference>
<evidence type="ECO:0000256" key="7">
    <source>
        <dbReference type="ARBA" id="ARBA00023125"/>
    </source>
</evidence>
<comment type="similarity">
    <text evidence="1">Belongs to the N(4)/N(6)-methyltransferase family. N(4) subfamily.</text>
</comment>
<dbReference type="InterPro" id="IPR002941">
    <property type="entry name" value="DNA_methylase_N4/N6"/>
</dbReference>
<keyword evidence="3 11" id="KW-0489">Methyltransferase</keyword>
<dbReference type="PROSITE" id="PS00093">
    <property type="entry name" value="N4_MTASE"/>
    <property type="match status" value="1"/>
</dbReference>
<keyword evidence="4" id="KW-0808">Transferase</keyword>
<dbReference type="SUPFAM" id="SSF53335">
    <property type="entry name" value="S-adenosyl-L-methionine-dependent methyltransferases"/>
    <property type="match status" value="2"/>
</dbReference>
<dbReference type="EnsemblBacteria" id="ABK77323">
    <property type="protein sequence ID" value="ABK77323"/>
    <property type="gene ID" value="CENSYa_0690"/>
</dbReference>
<evidence type="ECO:0000256" key="4">
    <source>
        <dbReference type="ARBA" id="ARBA00022679"/>
    </source>
</evidence>
<evidence type="ECO:0000256" key="2">
    <source>
        <dbReference type="ARBA" id="ARBA00012185"/>
    </source>
</evidence>
<dbReference type="REBASE" id="14174">
    <property type="entry name" value="M.CsyAORF690P"/>
</dbReference>
<evidence type="ECO:0000256" key="6">
    <source>
        <dbReference type="ARBA" id="ARBA00022747"/>
    </source>
</evidence>
<protein>
    <recommendedName>
        <fullName evidence="2">site-specific DNA-methyltransferase (cytosine-N(4)-specific)</fullName>
        <ecNumber evidence="2">2.1.1.113</ecNumber>
    </recommendedName>
</protein>
<dbReference type="Gene3D" id="3.40.50.150">
    <property type="entry name" value="Vaccinia Virus protein VP39"/>
    <property type="match status" value="2"/>
</dbReference>
<comment type="catalytic activity">
    <reaction evidence="8">
        <text>a 2'-deoxycytidine in DNA + S-adenosyl-L-methionine = an N(4)-methyl-2'-deoxycytidine in DNA + S-adenosyl-L-homocysteine + H(+)</text>
        <dbReference type="Rhea" id="RHEA:16857"/>
        <dbReference type="Rhea" id="RHEA-COMP:11369"/>
        <dbReference type="Rhea" id="RHEA-COMP:13674"/>
        <dbReference type="ChEBI" id="CHEBI:15378"/>
        <dbReference type="ChEBI" id="CHEBI:57856"/>
        <dbReference type="ChEBI" id="CHEBI:59789"/>
        <dbReference type="ChEBI" id="CHEBI:85452"/>
        <dbReference type="ChEBI" id="CHEBI:137933"/>
        <dbReference type="EC" id="2.1.1.113"/>
    </reaction>
</comment>
<keyword evidence="12" id="KW-1185">Reference proteome</keyword>
<dbReference type="PATRIC" id="fig|414004.10.peg.637"/>
<dbReference type="KEGG" id="csy:CENSYa_0690"/>
<reference evidence="11 12" key="1">
    <citation type="journal article" date="2006" name="Proc. Natl. Acad. Sci. U.S.A.">
        <title>Genomic analysis of the uncultivated marine crenarchaeote Cenarchaeum symbiosum.</title>
        <authorList>
            <person name="Hallam S.J."/>
            <person name="Konstantinidis K.T."/>
            <person name="Putnam N."/>
            <person name="Schleper C."/>
            <person name="Watanabe Y."/>
            <person name="Sugahara J."/>
            <person name="Preston C."/>
            <person name="de la Torre J."/>
            <person name="Richardson P.M."/>
            <person name="DeLong E.F."/>
        </authorList>
    </citation>
    <scope>NUCLEOTIDE SEQUENCE [LARGE SCALE GENOMIC DNA]</scope>
    <source>
        <strain evidence="12">A</strain>
    </source>
</reference>
<evidence type="ECO:0000313" key="11">
    <source>
        <dbReference type="EMBL" id="ABK77323.1"/>
    </source>
</evidence>
<accession>A0RVF6</accession>
<dbReference type="InterPro" id="IPR017985">
    <property type="entry name" value="MeTrfase_CN4_CS"/>
</dbReference>
<gene>
    <name evidence="11" type="ordered locus">CENSYa_0690</name>
</gene>
<keyword evidence="7" id="KW-0238">DNA-binding</keyword>